<evidence type="ECO:0000256" key="6">
    <source>
        <dbReference type="ARBA" id="ARBA00022989"/>
    </source>
</evidence>
<feature type="transmembrane region" description="Helical" evidence="9">
    <location>
        <begin position="403"/>
        <end position="424"/>
    </location>
</feature>
<evidence type="ECO:0000256" key="4">
    <source>
        <dbReference type="ARBA" id="ARBA00022679"/>
    </source>
</evidence>
<dbReference type="EMBL" id="FZNR01000003">
    <property type="protein sequence ID" value="SNR54638.1"/>
    <property type="molecule type" value="Genomic_DNA"/>
</dbReference>
<feature type="transmembrane region" description="Helical" evidence="9">
    <location>
        <begin position="263"/>
        <end position="281"/>
    </location>
</feature>
<evidence type="ECO:0000256" key="7">
    <source>
        <dbReference type="ARBA" id="ARBA00023136"/>
    </source>
</evidence>
<dbReference type="InterPro" id="IPR056785">
    <property type="entry name" value="YkcA/B-like_C"/>
</dbReference>
<feature type="transmembrane region" description="Helical" evidence="9">
    <location>
        <begin position="380"/>
        <end position="397"/>
    </location>
</feature>
<feature type="region of interest" description="Disordered" evidence="8">
    <location>
        <begin position="1"/>
        <end position="25"/>
    </location>
</feature>
<keyword evidence="13" id="KW-1185">Reference proteome</keyword>
<feature type="transmembrane region" description="Helical" evidence="9">
    <location>
        <begin position="461"/>
        <end position="481"/>
    </location>
</feature>
<dbReference type="AlphaFoldDB" id="A0A238X7P0"/>
<evidence type="ECO:0000256" key="1">
    <source>
        <dbReference type="ARBA" id="ARBA00004651"/>
    </source>
</evidence>
<protein>
    <submittedName>
        <fullName evidence="12">4-amino-4-deoxy-L-arabinose transferase</fullName>
    </submittedName>
</protein>
<keyword evidence="4 12" id="KW-0808">Transferase</keyword>
<dbReference type="GO" id="GO:0016763">
    <property type="term" value="F:pentosyltransferase activity"/>
    <property type="evidence" value="ECO:0007669"/>
    <property type="project" value="TreeGrafter"/>
</dbReference>
<comment type="subcellular location">
    <subcellularLocation>
        <location evidence="1">Cell membrane</location>
        <topology evidence="1">Multi-pass membrane protein</topology>
    </subcellularLocation>
</comment>
<feature type="transmembrane region" description="Helical" evidence="9">
    <location>
        <begin position="164"/>
        <end position="187"/>
    </location>
</feature>
<keyword evidence="6 9" id="KW-1133">Transmembrane helix</keyword>
<keyword evidence="5 9" id="KW-0812">Transmembrane</keyword>
<evidence type="ECO:0000256" key="2">
    <source>
        <dbReference type="ARBA" id="ARBA00022475"/>
    </source>
</evidence>
<evidence type="ECO:0000256" key="3">
    <source>
        <dbReference type="ARBA" id="ARBA00022676"/>
    </source>
</evidence>
<keyword evidence="7 9" id="KW-0472">Membrane</keyword>
<feature type="transmembrane region" description="Helical" evidence="9">
    <location>
        <begin position="61"/>
        <end position="80"/>
    </location>
</feature>
<sequence length="744" mass="75626">MPSTSPAPTDTEPSPAAVETPAPVIDREAIREEALDETTPAEKPPRIGPARYLLGRTDAPWIRPSLFVLLAGTALLYIWGLGASGWANAFYSAAVQAGSVSWKAFFYGSSDAANSITVDKTPASLWIMALSVRMFGLSSWSLLVPQALLGVASTGLLYATVRRGFGPAAGLIAGAVSALTPVAVLMFRFNNPDALLVLLMVAGAYATLRAVESGSTRWIVLAGALVGFGFLTKMLQALLVVPAYGLAYLIAGPPKLLKRIWQLLLSLAALVVSAGWYIAIVELVPASARPYIGGSQNNSLLELTLGYNGLGRLNGEETGSVGGGGAGGGGMWGETGWLRMFDSSQGGQISWLLPAALIVLVAGLVITARRARTDLQRAGLVLWGSWLLITGLIFSFMQGIFHAYYTVALAPAVGAVVGMGVSLLWKHRSNLFAALTLGAAIGVTAWWSYRLLGRSSDFLPWLRTPVLIVGIVAAVAVVASFRRSRRVALVGGVVALVTALAGPAAYAVQTASEPHSGSIPTAGPSVAGGFGGPGGGGRGGGRGNGGGFPGGQNGGFPGGQNQGGFPGGGNLGGQNQGSQNQGGQNPGGLPGGGFPGGDGQNQGDGGNRGGRGMGGGGMGGLLNAASVSTEMKTLLEQDADSYTWVAAAVGSQNASGYQLATEKPVMAIGGFNGTDPSPTLAQFKDYVAAGKIHYFIGGSGFGGGGSSNSDSGQIASWVAENFTAKTVGSTTVYDLTTGVSGTTA</sequence>
<dbReference type="GO" id="GO:0010041">
    <property type="term" value="P:response to iron(III) ion"/>
    <property type="evidence" value="ECO:0007669"/>
    <property type="project" value="TreeGrafter"/>
</dbReference>
<feature type="compositionally biased region" description="Polar residues" evidence="8">
    <location>
        <begin position="1"/>
        <end position="12"/>
    </location>
</feature>
<name>A0A238X7P0_9ACTN</name>
<dbReference type="InterPro" id="IPR050297">
    <property type="entry name" value="LipidA_mod_glycosyltrf_83"/>
</dbReference>
<evidence type="ECO:0000256" key="5">
    <source>
        <dbReference type="ARBA" id="ARBA00022692"/>
    </source>
</evidence>
<dbReference type="PANTHER" id="PTHR33908">
    <property type="entry name" value="MANNOSYLTRANSFERASE YKCB-RELATED"/>
    <property type="match status" value="1"/>
</dbReference>
<feature type="transmembrane region" description="Helical" evidence="9">
    <location>
        <begin position="218"/>
        <end position="251"/>
    </location>
</feature>
<feature type="transmembrane region" description="Helical" evidence="9">
    <location>
        <begin position="194"/>
        <end position="212"/>
    </location>
</feature>
<dbReference type="GO" id="GO:0009103">
    <property type="term" value="P:lipopolysaccharide biosynthetic process"/>
    <property type="evidence" value="ECO:0007669"/>
    <property type="project" value="UniProtKB-ARBA"/>
</dbReference>
<feature type="transmembrane region" description="Helical" evidence="9">
    <location>
        <begin position="349"/>
        <end position="368"/>
    </location>
</feature>
<dbReference type="OrthoDB" id="5241882at2"/>
<organism evidence="12 13">
    <name type="scientific">Actinoplanes regularis</name>
    <dbReference type="NCBI Taxonomy" id="52697"/>
    <lineage>
        <taxon>Bacteria</taxon>
        <taxon>Bacillati</taxon>
        <taxon>Actinomycetota</taxon>
        <taxon>Actinomycetes</taxon>
        <taxon>Micromonosporales</taxon>
        <taxon>Micromonosporaceae</taxon>
        <taxon>Actinoplanes</taxon>
    </lineage>
</organism>
<reference evidence="12 13" key="1">
    <citation type="submission" date="2017-06" db="EMBL/GenBank/DDBJ databases">
        <authorList>
            <person name="Kim H.J."/>
            <person name="Triplett B.A."/>
        </authorList>
    </citation>
    <scope>NUCLEOTIDE SEQUENCE [LARGE SCALE GENOMIC DNA]</scope>
    <source>
        <strain evidence="12 13">DSM 43151</strain>
    </source>
</reference>
<dbReference type="GO" id="GO:0005886">
    <property type="term" value="C:plasma membrane"/>
    <property type="evidence" value="ECO:0007669"/>
    <property type="project" value="UniProtKB-SubCell"/>
</dbReference>
<feature type="compositionally biased region" description="Gly residues" evidence="8">
    <location>
        <begin position="526"/>
        <end position="575"/>
    </location>
</feature>
<feature type="region of interest" description="Disordered" evidence="8">
    <location>
        <begin position="513"/>
        <end position="617"/>
    </location>
</feature>
<accession>A0A238X7P0</accession>
<dbReference type="RefSeq" id="WP_089292791.1">
    <property type="nucleotide sequence ID" value="NZ_BOMU01000040.1"/>
</dbReference>
<evidence type="ECO:0000256" key="9">
    <source>
        <dbReference type="SAM" id="Phobius"/>
    </source>
</evidence>
<evidence type="ECO:0000313" key="12">
    <source>
        <dbReference type="EMBL" id="SNR54638.1"/>
    </source>
</evidence>
<keyword evidence="3" id="KW-0328">Glycosyltransferase</keyword>
<proteinExistence type="predicted"/>
<dbReference type="Pfam" id="PF13231">
    <property type="entry name" value="PMT_2"/>
    <property type="match status" value="1"/>
</dbReference>
<keyword evidence="2" id="KW-1003">Cell membrane</keyword>
<dbReference type="InterPro" id="IPR038731">
    <property type="entry name" value="RgtA/B/C-like"/>
</dbReference>
<feature type="transmembrane region" description="Helical" evidence="9">
    <location>
        <begin position="488"/>
        <end position="508"/>
    </location>
</feature>
<evidence type="ECO:0000259" key="10">
    <source>
        <dbReference type="Pfam" id="PF13231"/>
    </source>
</evidence>
<evidence type="ECO:0000256" key="8">
    <source>
        <dbReference type="SAM" id="MobiDB-lite"/>
    </source>
</evidence>
<evidence type="ECO:0000313" key="13">
    <source>
        <dbReference type="Proteomes" id="UP000198415"/>
    </source>
</evidence>
<evidence type="ECO:0000259" key="11">
    <source>
        <dbReference type="Pfam" id="PF24878"/>
    </source>
</evidence>
<feature type="domain" description="Putative mannosyltransferase YkcA/B-like C-terminal" evidence="11">
    <location>
        <begin position="633"/>
        <end position="721"/>
    </location>
</feature>
<feature type="domain" description="Glycosyltransferase RgtA/B/C/D-like" evidence="10">
    <location>
        <begin position="119"/>
        <end position="274"/>
    </location>
</feature>
<dbReference type="Pfam" id="PF24878">
    <property type="entry name" value="YkcB_C"/>
    <property type="match status" value="1"/>
</dbReference>
<gene>
    <name evidence="12" type="ORF">SAMN06264365_103132</name>
</gene>
<dbReference type="PANTHER" id="PTHR33908:SF3">
    <property type="entry name" value="UNDECAPRENYL PHOSPHATE-ALPHA-4-AMINO-4-DEOXY-L-ARABINOSE ARABINOSYL TRANSFERASE"/>
    <property type="match status" value="1"/>
</dbReference>
<feature type="compositionally biased region" description="Gly residues" evidence="8">
    <location>
        <begin position="584"/>
        <end position="617"/>
    </location>
</feature>
<feature type="transmembrane region" description="Helical" evidence="9">
    <location>
        <begin position="431"/>
        <end position="449"/>
    </location>
</feature>
<dbReference type="Proteomes" id="UP000198415">
    <property type="component" value="Unassembled WGS sequence"/>
</dbReference>